<protein>
    <submittedName>
        <fullName evidence="3">Uncharacterized protein</fullName>
    </submittedName>
</protein>
<dbReference type="SUPFAM" id="SSF52047">
    <property type="entry name" value="RNI-like"/>
    <property type="match status" value="1"/>
</dbReference>
<feature type="compositionally biased region" description="Low complexity" evidence="2">
    <location>
        <begin position="647"/>
        <end position="660"/>
    </location>
</feature>
<dbReference type="GO" id="GO:0005930">
    <property type="term" value="C:axoneme"/>
    <property type="evidence" value="ECO:0007669"/>
    <property type="project" value="UniProtKB-SubCell"/>
</dbReference>
<comment type="subcellular location">
    <subcellularLocation>
        <location evidence="1">Cytoplasm</location>
        <location evidence="1">Cytoskeleton</location>
        <location evidence="1">Cilium axoneme</location>
    </subcellularLocation>
</comment>
<feature type="region of interest" description="Disordered" evidence="2">
    <location>
        <begin position="298"/>
        <end position="331"/>
    </location>
</feature>
<keyword evidence="4" id="KW-1185">Reference proteome</keyword>
<feature type="region of interest" description="Disordered" evidence="2">
    <location>
        <begin position="253"/>
        <end position="280"/>
    </location>
</feature>
<evidence type="ECO:0000313" key="4">
    <source>
        <dbReference type="Proteomes" id="UP000650467"/>
    </source>
</evidence>
<dbReference type="OrthoDB" id="540680at2759"/>
<evidence type="ECO:0000313" key="3">
    <source>
        <dbReference type="EMBL" id="KAG2434267.1"/>
    </source>
</evidence>
<feature type="compositionally biased region" description="Low complexity" evidence="2">
    <location>
        <begin position="466"/>
        <end position="495"/>
    </location>
</feature>
<dbReference type="AlphaFoldDB" id="A0A835SZD9"/>
<feature type="compositionally biased region" description="Acidic residues" evidence="2">
    <location>
        <begin position="255"/>
        <end position="273"/>
    </location>
</feature>
<feature type="compositionally biased region" description="Low complexity" evidence="2">
    <location>
        <begin position="616"/>
        <end position="639"/>
    </location>
</feature>
<feature type="compositionally biased region" description="Low complexity" evidence="2">
    <location>
        <begin position="298"/>
        <end position="323"/>
    </location>
</feature>
<feature type="compositionally biased region" description="Polar residues" evidence="2">
    <location>
        <begin position="667"/>
        <end position="677"/>
    </location>
</feature>
<evidence type="ECO:0000256" key="2">
    <source>
        <dbReference type="SAM" id="MobiDB-lite"/>
    </source>
</evidence>
<dbReference type="Gene3D" id="3.80.10.10">
    <property type="entry name" value="Ribonuclease Inhibitor"/>
    <property type="match status" value="1"/>
</dbReference>
<dbReference type="InterPro" id="IPR032675">
    <property type="entry name" value="LRR_dom_sf"/>
</dbReference>
<comment type="caution">
    <text evidence="3">The sequence shown here is derived from an EMBL/GenBank/DDBJ whole genome shotgun (WGS) entry which is preliminary data.</text>
</comment>
<name>A0A835SZD9_CHLIN</name>
<evidence type="ECO:0000256" key="1">
    <source>
        <dbReference type="ARBA" id="ARBA00004430"/>
    </source>
</evidence>
<reference evidence="3" key="1">
    <citation type="journal article" date="2020" name="bioRxiv">
        <title>Comparative genomics of Chlamydomonas.</title>
        <authorList>
            <person name="Craig R.J."/>
            <person name="Hasan A.R."/>
            <person name="Ness R.W."/>
            <person name="Keightley P.D."/>
        </authorList>
    </citation>
    <scope>NUCLEOTIDE SEQUENCE</scope>
    <source>
        <strain evidence="3">SAG 7.73</strain>
    </source>
</reference>
<gene>
    <name evidence="3" type="ORF">HXX76_007992</name>
</gene>
<feature type="region of interest" description="Disordered" evidence="2">
    <location>
        <begin position="605"/>
        <end position="698"/>
    </location>
</feature>
<dbReference type="Proteomes" id="UP000650467">
    <property type="component" value="Unassembled WGS sequence"/>
</dbReference>
<proteinExistence type="predicted"/>
<feature type="region of interest" description="Disordered" evidence="2">
    <location>
        <begin position="435"/>
        <end position="503"/>
    </location>
</feature>
<organism evidence="3 4">
    <name type="scientific">Chlamydomonas incerta</name>
    <dbReference type="NCBI Taxonomy" id="51695"/>
    <lineage>
        <taxon>Eukaryota</taxon>
        <taxon>Viridiplantae</taxon>
        <taxon>Chlorophyta</taxon>
        <taxon>core chlorophytes</taxon>
        <taxon>Chlorophyceae</taxon>
        <taxon>CS clade</taxon>
        <taxon>Chlamydomonadales</taxon>
        <taxon>Chlamydomonadaceae</taxon>
        <taxon>Chlamydomonas</taxon>
    </lineage>
</organism>
<dbReference type="EMBL" id="JAEHOC010000017">
    <property type="protein sequence ID" value="KAG2434267.1"/>
    <property type="molecule type" value="Genomic_DNA"/>
</dbReference>
<accession>A0A835SZD9</accession>
<sequence length="869" mass="90804">MELMQAIISGLPRGTPKFTLRSTCKSLSRSLALSCSSVVVRRAALARRSGGAKQEVIAALAAFPNARRCVIRLEEGHSRRQSAFASNSAASLLESNLLSEALKGLHGRNITALTVTGLSFTVPEHSSECWAPLLESVQELELGDVSHTVAADQGAFNALLHGQHLRTRSDALVALAVSFPNLRRLSLSAACFSAESLEALHGLSKLESLSLDGSLECPGGAKQAADVYRQLLQRLPELRQLRLPQAMPACGAALEESDDEVEHEQQGEQEDEFVAASRQDAALAERSTSDLLFPLLLSPPQQQQPRSPLKQQQQPLSPRLQPPASVGHLPALPFPVSPIPPPAALVPPPLPRRVPTHRLEELVGTGIRGSVLGAFAAPLAGAIPALPQLSPLPPLPRLSMEPPMSVTDALAARASSSSSSRSGAGRILFFSDSAGSGMHKAAEQQEPPQPPQPHGASRSSATGFHPVAGGAAAAGAGAGSATSPAAPSSPAVPGPRLLRSSRKPASASLAEGFVFPRHLQDLTIPLCALNRSVFEAVCAEYGQPSAGAQAASSVNRAGALAQPQPSIGRRVLSFPYLPALGGESAARRVATVGALEAWGVEAPAGLSRPGSPAIRSMSTSSSSSSGGGSSLSSSYNNSSYPAEQDAHTTATSPAAGTSAARSRHVRSNSAESDSSFRFTGISGGSSSHSHEEPAPARRSLRSLHLPTLAGYSHWEGSFLRSARDFARLGALGDELEALHLSLELGSFRLTPDNMRACLQHLSTLRGLRELRISEAQQPTCYSARKRSCSMRGSAAFGAGGGQPGLGSLSSSSLERLGNVWPRMRSLHLFGETAVRSGGRLVVAGGWDEASLMPRACPHCAGPYSEAWRA</sequence>